<reference evidence="2 3" key="1">
    <citation type="journal article" date="2007" name="Genome Res.">
        <title>Genome characteristics of facultatively symbiotic Frankia sp. strains reflect host range and host plant biogeography.</title>
        <authorList>
            <person name="Normand P."/>
            <person name="Lapierre P."/>
            <person name="Tisa L.S."/>
            <person name="Gogarten J.P."/>
            <person name="Alloisio N."/>
            <person name="Bagnarol E."/>
            <person name="Bassi C.A."/>
            <person name="Berry A.M."/>
            <person name="Bickhart D.M."/>
            <person name="Choisne N."/>
            <person name="Couloux A."/>
            <person name="Cournoyer B."/>
            <person name="Cruveiller S."/>
            <person name="Daubin V."/>
            <person name="Demange N."/>
            <person name="Francino M.P."/>
            <person name="Goltsman E."/>
            <person name="Huang Y."/>
            <person name="Kopp O.R."/>
            <person name="Labarre L."/>
            <person name="Lapidus A."/>
            <person name="Lavire C."/>
            <person name="Marechal J."/>
            <person name="Martinez M."/>
            <person name="Mastronunzio J.E."/>
            <person name="Mullin B.C."/>
            <person name="Niemann J."/>
            <person name="Pujic P."/>
            <person name="Rawnsley T."/>
            <person name="Rouy Z."/>
            <person name="Schenowitz C."/>
            <person name="Sellstedt A."/>
            <person name="Tavares F."/>
            <person name="Tomkins J.P."/>
            <person name="Vallenet D."/>
            <person name="Valverde C."/>
            <person name="Wall L.G."/>
            <person name="Wang Y."/>
            <person name="Medigue C."/>
            <person name="Benson D.R."/>
        </authorList>
    </citation>
    <scope>NUCLEOTIDE SEQUENCE [LARGE SCALE GENOMIC DNA]</scope>
    <source>
        <strain evidence="3">DSM 45818 / CECT 9043 / CcI3</strain>
    </source>
</reference>
<keyword evidence="3" id="KW-1185">Reference proteome</keyword>
<feature type="region of interest" description="Disordered" evidence="1">
    <location>
        <begin position="96"/>
        <end position="139"/>
    </location>
</feature>
<dbReference type="Proteomes" id="UP000001937">
    <property type="component" value="Chromosome"/>
</dbReference>
<dbReference type="EMBL" id="CP000249">
    <property type="protein sequence ID" value="ABD12346.1"/>
    <property type="molecule type" value="Genomic_DNA"/>
</dbReference>
<name>Q2J8P6_FRACC</name>
<evidence type="ECO:0000313" key="2">
    <source>
        <dbReference type="EMBL" id="ABD12346.1"/>
    </source>
</evidence>
<feature type="region of interest" description="Disordered" evidence="1">
    <location>
        <begin position="1"/>
        <end position="78"/>
    </location>
</feature>
<dbReference type="HOGENOM" id="CLU_1842197_0_0_11"/>
<dbReference type="AlphaFoldDB" id="Q2J8P6"/>
<proteinExistence type="predicted"/>
<protein>
    <submittedName>
        <fullName evidence="2">Uncharacterized protein</fullName>
    </submittedName>
</protein>
<accession>Q2J8P6</accession>
<evidence type="ECO:0000313" key="3">
    <source>
        <dbReference type="Proteomes" id="UP000001937"/>
    </source>
</evidence>
<organism evidence="2 3">
    <name type="scientific">Frankia casuarinae (strain DSM 45818 / CECT 9043 / HFP020203 / CcI3)</name>
    <dbReference type="NCBI Taxonomy" id="106370"/>
    <lineage>
        <taxon>Bacteria</taxon>
        <taxon>Bacillati</taxon>
        <taxon>Actinomycetota</taxon>
        <taxon>Actinomycetes</taxon>
        <taxon>Frankiales</taxon>
        <taxon>Frankiaceae</taxon>
        <taxon>Frankia</taxon>
    </lineage>
</organism>
<gene>
    <name evidence="2" type="ordered locus">Francci3_2989</name>
</gene>
<sequence length="139" mass="14233">MPLEGGRAETTALEKGSTQCRSAGAPRGRPGTTGDDRSTRPGDPGVDGLNSTAGGRGHSVPGLAGPVDGRGQPTTDDEAGWLSAELVVWRVSAIGRYGHRPDGTFSRRRQGENGAPYGGDAPRVAPNGVTVQKTGAERS</sequence>
<evidence type="ECO:0000256" key="1">
    <source>
        <dbReference type="SAM" id="MobiDB-lite"/>
    </source>
</evidence>
<dbReference type="KEGG" id="fra:Francci3_2989"/>